<proteinExistence type="predicted"/>
<dbReference type="RefSeq" id="WP_147066758.1">
    <property type="nucleotide sequence ID" value="NZ_BAAARO010000001.1"/>
</dbReference>
<dbReference type="SUPFAM" id="SSF109854">
    <property type="entry name" value="DinB/YfiT-like putative metalloenzymes"/>
    <property type="match status" value="1"/>
</dbReference>
<dbReference type="Gene3D" id="1.20.120.450">
    <property type="entry name" value="dinb family like domain"/>
    <property type="match status" value="1"/>
</dbReference>
<evidence type="ECO:0000313" key="2">
    <source>
        <dbReference type="Proteomes" id="UP000321534"/>
    </source>
</evidence>
<reference evidence="1 2" key="1">
    <citation type="submission" date="2019-07" db="EMBL/GenBank/DDBJ databases">
        <title>Whole genome shotgun sequence of Terrabacter aerolatus NBRC 106305.</title>
        <authorList>
            <person name="Hosoyama A."/>
            <person name="Uohara A."/>
            <person name="Ohji S."/>
            <person name="Ichikawa N."/>
        </authorList>
    </citation>
    <scope>NUCLEOTIDE SEQUENCE [LARGE SCALE GENOMIC DNA]</scope>
    <source>
        <strain evidence="1 2">NBRC 106305</strain>
    </source>
</reference>
<dbReference type="AlphaFoldDB" id="A0A512D2D5"/>
<name>A0A512D2D5_9MICO</name>
<organism evidence="1 2">
    <name type="scientific">Terrabacter aerolatus</name>
    <dbReference type="NCBI Taxonomy" id="422442"/>
    <lineage>
        <taxon>Bacteria</taxon>
        <taxon>Bacillati</taxon>
        <taxon>Actinomycetota</taxon>
        <taxon>Actinomycetes</taxon>
        <taxon>Micrococcales</taxon>
        <taxon>Intrasporangiaceae</taxon>
        <taxon>Terrabacter</taxon>
    </lineage>
</organism>
<protein>
    <submittedName>
        <fullName evidence="1">Mini-circle protein</fullName>
    </submittedName>
</protein>
<comment type="caution">
    <text evidence="1">The sequence shown here is derived from an EMBL/GenBank/DDBJ whole genome shotgun (WGS) entry which is preliminary data.</text>
</comment>
<gene>
    <name evidence="1" type="ORF">TAE01_24380</name>
</gene>
<dbReference type="Proteomes" id="UP000321534">
    <property type="component" value="Unassembled WGS sequence"/>
</dbReference>
<dbReference type="Pfam" id="PF04978">
    <property type="entry name" value="MST"/>
    <property type="match status" value="1"/>
</dbReference>
<dbReference type="InterPro" id="IPR007061">
    <property type="entry name" value="MST-like"/>
</dbReference>
<evidence type="ECO:0000313" key="1">
    <source>
        <dbReference type="EMBL" id="GEO30628.1"/>
    </source>
</evidence>
<dbReference type="EMBL" id="BJYX01000012">
    <property type="protein sequence ID" value="GEO30628.1"/>
    <property type="molecule type" value="Genomic_DNA"/>
</dbReference>
<sequence length="190" mass="21369">MTTDFGFKPGQPPAWDLERFLRGDEVETAVITLERNRRTFAWKCADVDAEAFTRRLGASTVTLGGLLKHLAWVEELYFQRRLAGLAPVAPFDDLDFEQDWDELAWTTAADSTPDELRALWVQTVHRSRESLTAALSRGGLEQTTEDGMSLRRILADLIEEYARHTGHADLLREDVDGATGEGPPRDFPLP</sequence>
<keyword evidence="2" id="KW-1185">Reference proteome</keyword>
<dbReference type="OrthoDB" id="4548523at2"/>
<accession>A0A512D2D5</accession>
<dbReference type="InterPro" id="IPR034660">
    <property type="entry name" value="DinB/YfiT-like"/>
</dbReference>